<keyword evidence="3" id="KW-0663">Pyridoxal phosphate</keyword>
<evidence type="ECO:0000259" key="6">
    <source>
        <dbReference type="Pfam" id="PF00155"/>
    </source>
</evidence>
<dbReference type="InterPro" id="IPR004839">
    <property type="entry name" value="Aminotransferase_I/II_large"/>
</dbReference>
<dbReference type="AlphaFoldDB" id="A0A133S6A9"/>
<evidence type="ECO:0000256" key="1">
    <source>
        <dbReference type="ARBA" id="ARBA00001933"/>
    </source>
</evidence>
<dbReference type="EC" id="4.4.1.13" evidence="2"/>
<organism evidence="7">
    <name type="scientific">Veillonella atypica</name>
    <dbReference type="NCBI Taxonomy" id="39777"/>
    <lineage>
        <taxon>Bacteria</taxon>
        <taxon>Bacillati</taxon>
        <taxon>Bacillota</taxon>
        <taxon>Negativicutes</taxon>
        <taxon>Veillonellales</taxon>
        <taxon>Veillonellaceae</taxon>
        <taxon>Veillonella</taxon>
    </lineage>
</organism>
<evidence type="ECO:0000256" key="3">
    <source>
        <dbReference type="ARBA" id="ARBA00022898"/>
    </source>
</evidence>
<dbReference type="NCBIfam" id="TIGR04350">
    <property type="entry name" value="C_S_lyase_PatB"/>
    <property type="match status" value="1"/>
</dbReference>
<dbReference type="PANTHER" id="PTHR43525:SF1">
    <property type="entry name" value="PROTEIN MALY"/>
    <property type="match status" value="1"/>
</dbReference>
<dbReference type="SUPFAM" id="SSF53383">
    <property type="entry name" value="PLP-dependent transferases"/>
    <property type="match status" value="1"/>
</dbReference>
<dbReference type="CDD" id="cd00609">
    <property type="entry name" value="AAT_like"/>
    <property type="match status" value="1"/>
</dbReference>
<comment type="similarity">
    <text evidence="5">Belongs to the class-II pyridoxal-phosphate-dependent aminotransferase family. MalY/PatB cystathionine beta-lyase subfamily.</text>
</comment>
<dbReference type="InterPro" id="IPR051798">
    <property type="entry name" value="Class-II_PLP-Dep_Aminotrans"/>
</dbReference>
<proteinExistence type="inferred from homology"/>
<dbReference type="PANTHER" id="PTHR43525">
    <property type="entry name" value="PROTEIN MALY"/>
    <property type="match status" value="1"/>
</dbReference>
<dbReference type="EMBL" id="LRQT01000008">
    <property type="protein sequence ID" value="KXA65209.1"/>
    <property type="molecule type" value="Genomic_DNA"/>
</dbReference>
<dbReference type="Pfam" id="PF00155">
    <property type="entry name" value="Aminotran_1_2"/>
    <property type="match status" value="1"/>
</dbReference>
<protein>
    <recommendedName>
        <fullName evidence="2">cysteine-S-conjugate beta-lyase</fullName>
        <ecNumber evidence="2">4.4.1.13</ecNumber>
    </recommendedName>
</protein>
<gene>
    <name evidence="7" type="ORF">HMPREF3233_00432</name>
</gene>
<evidence type="ECO:0000313" key="7">
    <source>
        <dbReference type="EMBL" id="KXA65209.1"/>
    </source>
</evidence>
<evidence type="ECO:0000256" key="4">
    <source>
        <dbReference type="ARBA" id="ARBA00023239"/>
    </source>
</evidence>
<accession>A0A133S6A9</accession>
<dbReference type="PATRIC" id="fig|39777.7.peg.422"/>
<dbReference type="Gene3D" id="3.90.1150.10">
    <property type="entry name" value="Aspartate Aminotransferase, domain 1"/>
    <property type="match status" value="1"/>
</dbReference>
<dbReference type="Gene3D" id="3.40.640.10">
    <property type="entry name" value="Type I PLP-dependent aspartate aminotransferase-like (Major domain)"/>
    <property type="match status" value="1"/>
</dbReference>
<reference evidence="7 8" key="1">
    <citation type="submission" date="2016-01" db="EMBL/GenBank/DDBJ databases">
        <authorList>
            <person name="Oliw E.H."/>
        </authorList>
    </citation>
    <scope>NUCLEOTIDE SEQUENCE [LARGE SCALE GENOMIC DNA]</scope>
    <source>
        <strain evidence="7 8">CMW7756B</strain>
    </source>
</reference>
<dbReference type="InterPro" id="IPR027619">
    <property type="entry name" value="C-S_lyase_PatB-like"/>
</dbReference>
<keyword evidence="4" id="KW-0456">Lyase</keyword>
<dbReference type="InterPro" id="IPR015424">
    <property type="entry name" value="PyrdxlP-dep_Trfase"/>
</dbReference>
<dbReference type="GO" id="GO:0030170">
    <property type="term" value="F:pyridoxal phosphate binding"/>
    <property type="evidence" value="ECO:0007669"/>
    <property type="project" value="InterPro"/>
</dbReference>
<comment type="caution">
    <text evidence="7">The sequence shown here is derived from an EMBL/GenBank/DDBJ whole genome shotgun (WGS) entry which is preliminary data.</text>
</comment>
<dbReference type="InterPro" id="IPR015422">
    <property type="entry name" value="PyrdxlP-dep_Trfase_small"/>
</dbReference>
<dbReference type="RefSeq" id="WP_060807213.1">
    <property type="nucleotide sequence ID" value="NZ_KQ958055.1"/>
</dbReference>
<name>A0A133S6A9_9FIRM</name>
<feature type="domain" description="Aminotransferase class I/classII large" evidence="6">
    <location>
        <begin position="38"/>
        <end position="385"/>
    </location>
</feature>
<sequence length="394" mass="45341">MGRYNFDKIVDRKHTKSLKYDFAVQRGKPADVLPFWVADMDFEIPSELKQVLLDRVNHGIFGYTESDDAYFNVLKEWFASRFNWNIDKKWLVKTPGVVFALAMAVRAFTKEGEGVLINQPVYYPFSMVIDDNDRNLINVPLIQGADTYTIDFEGVERAIVEHNVILFLLCNPHNPVGRVWTEDELKRLGDICIKHNVIIISDEIHADFVWDGHKHTVFANLGESYAEHCIVCTAPSKSFNIAGLQVSNIFIPNDSLRRRFVKEIDRAGYSQLNTMGLVGCQGAYEVGGPWLDELKEYIQGNIQYTLDYFKEYLPKLHMYRPEGTYLMWFDCSELPLTPEECERWLLNDAKLWLDSGSMFGKDGEKFERINVACPRATLTEGLEALRRAYVAKGF</sequence>
<dbReference type="GO" id="GO:0047804">
    <property type="term" value="F:cysteine-S-conjugate beta-lyase activity"/>
    <property type="evidence" value="ECO:0007669"/>
    <property type="project" value="UniProtKB-EC"/>
</dbReference>
<dbReference type="STRING" id="39777.B7L28_01500"/>
<evidence type="ECO:0000256" key="5">
    <source>
        <dbReference type="ARBA" id="ARBA00037974"/>
    </source>
</evidence>
<dbReference type="Proteomes" id="UP000070226">
    <property type="component" value="Unassembled WGS sequence"/>
</dbReference>
<evidence type="ECO:0000256" key="2">
    <source>
        <dbReference type="ARBA" id="ARBA00012224"/>
    </source>
</evidence>
<comment type="cofactor">
    <cofactor evidence="1">
        <name>pyridoxal 5'-phosphate</name>
        <dbReference type="ChEBI" id="CHEBI:597326"/>
    </cofactor>
</comment>
<evidence type="ECO:0000313" key="8">
    <source>
        <dbReference type="Proteomes" id="UP000070226"/>
    </source>
</evidence>
<dbReference type="InterPro" id="IPR015421">
    <property type="entry name" value="PyrdxlP-dep_Trfase_major"/>
</dbReference>